<protein>
    <submittedName>
        <fullName evidence="1">Uncharacterized protein</fullName>
    </submittedName>
</protein>
<organism evidence="1">
    <name type="scientific">gut metagenome</name>
    <dbReference type="NCBI Taxonomy" id="749906"/>
    <lineage>
        <taxon>unclassified sequences</taxon>
        <taxon>metagenomes</taxon>
        <taxon>organismal metagenomes</taxon>
    </lineage>
</organism>
<name>J9FWY9_9ZZZZ</name>
<dbReference type="EMBL" id="AMCI01003763">
    <property type="protein sequence ID" value="EJW99521.1"/>
    <property type="molecule type" value="Genomic_DNA"/>
</dbReference>
<dbReference type="AlphaFoldDB" id="J9FWY9"/>
<accession>J9FWY9</accession>
<gene>
    <name evidence="1" type="ORF">EVA_12371</name>
</gene>
<sequence>MVQPVHLALEPFAGEVGDGLAGVVPLVRVVLQVVRAVVDVLLPVLLGREVVREHRRDRAEGVGGVLRPQEVDVARRDALGELGGRVEAPVDHGDVVALVGLRDVVAAPLEVQDAGLVAHLGLVLGLRPLGRAAQELGLVLLVVELDLADHVGHAAPAVWASPPQARGVALHVALAAVDVSECDPARVAARLVALVVVERYAGAVAVDAGVDLVGAPVRFTPNRFFA</sequence>
<comment type="caution">
    <text evidence="1">The sequence shown here is derived from an EMBL/GenBank/DDBJ whole genome shotgun (WGS) entry which is preliminary data.</text>
</comment>
<evidence type="ECO:0000313" key="1">
    <source>
        <dbReference type="EMBL" id="EJW99521.1"/>
    </source>
</evidence>
<reference evidence="1" key="1">
    <citation type="journal article" date="2012" name="PLoS ONE">
        <title>Gene sets for utilization of primary and secondary nutrition supplies in the distal gut of endangered iberian lynx.</title>
        <authorList>
            <person name="Alcaide M."/>
            <person name="Messina E."/>
            <person name="Richter M."/>
            <person name="Bargiela R."/>
            <person name="Peplies J."/>
            <person name="Huws S.A."/>
            <person name="Newbold C.J."/>
            <person name="Golyshin P.N."/>
            <person name="Simon M.A."/>
            <person name="Lopez G."/>
            <person name="Yakimov M.M."/>
            <person name="Ferrer M."/>
        </authorList>
    </citation>
    <scope>NUCLEOTIDE SEQUENCE</scope>
</reference>
<proteinExistence type="predicted"/>